<evidence type="ECO:0000256" key="7">
    <source>
        <dbReference type="ARBA" id="ARBA00022840"/>
    </source>
</evidence>
<keyword evidence="13" id="KW-1185">Reference proteome</keyword>
<dbReference type="Gene3D" id="1.10.510.10">
    <property type="entry name" value="Transferase(Phosphotransferase) domain 1"/>
    <property type="match status" value="1"/>
</dbReference>
<dbReference type="InterPro" id="IPR000719">
    <property type="entry name" value="Prot_kinase_dom"/>
</dbReference>
<dbReference type="FunFam" id="1.10.510.10:FF:000049">
    <property type="entry name" value="Mitogen-activated protein kinase"/>
    <property type="match status" value="1"/>
</dbReference>
<organism evidence="10 12">
    <name type="scientific">Penicillium salamii</name>
    <dbReference type="NCBI Taxonomy" id="1612424"/>
    <lineage>
        <taxon>Eukaryota</taxon>
        <taxon>Fungi</taxon>
        <taxon>Dikarya</taxon>
        <taxon>Ascomycota</taxon>
        <taxon>Pezizomycotina</taxon>
        <taxon>Eurotiomycetes</taxon>
        <taxon>Eurotiomycetidae</taxon>
        <taxon>Eurotiales</taxon>
        <taxon>Aspergillaceae</taxon>
        <taxon>Penicillium</taxon>
    </lineage>
</organism>
<evidence type="ECO:0000256" key="8">
    <source>
        <dbReference type="ARBA" id="ARBA00061056"/>
    </source>
</evidence>
<gene>
    <name evidence="10" type="ORF">PSALAMII_LOCUS45</name>
    <name evidence="11" type="ORF">PSALAMII_LOCUS5841</name>
</gene>
<protein>
    <recommendedName>
        <fullName evidence="2">mitogen-activated protein kinase</fullName>
        <ecNumber evidence="2">2.7.11.24</ecNumber>
    </recommendedName>
</protein>
<name>A0A9W4N153_9EURO</name>
<keyword evidence="6" id="KW-0418">Kinase</keyword>
<dbReference type="PROSITE" id="PS00108">
    <property type="entry name" value="PROTEIN_KINASE_ST"/>
    <property type="match status" value="1"/>
</dbReference>
<dbReference type="Pfam" id="PF00069">
    <property type="entry name" value="Pkinase"/>
    <property type="match status" value="1"/>
</dbReference>
<feature type="domain" description="Protein kinase" evidence="9">
    <location>
        <begin position="1"/>
        <end position="218"/>
    </location>
</feature>
<dbReference type="PANTHER" id="PTHR24055">
    <property type="entry name" value="MITOGEN-ACTIVATED PROTEIN KINASE"/>
    <property type="match status" value="1"/>
</dbReference>
<dbReference type="Proteomes" id="UP001152646">
    <property type="component" value="Unassembled WGS sequence"/>
</dbReference>
<evidence type="ECO:0000256" key="3">
    <source>
        <dbReference type="ARBA" id="ARBA00022527"/>
    </source>
</evidence>
<keyword evidence="7" id="KW-0067">ATP-binding</keyword>
<evidence type="ECO:0000313" key="10">
    <source>
        <dbReference type="EMBL" id="CAG8218868.1"/>
    </source>
</evidence>
<proteinExistence type="inferred from homology"/>
<dbReference type="PROSITE" id="PS50011">
    <property type="entry name" value="PROTEIN_KINASE_DOM"/>
    <property type="match status" value="1"/>
</dbReference>
<comment type="caution">
    <text evidence="10">The sequence shown here is derived from an EMBL/GenBank/DDBJ whole genome shotgun (WGS) entry which is preliminary data.</text>
</comment>
<evidence type="ECO:0000313" key="13">
    <source>
        <dbReference type="Proteomes" id="UP001152649"/>
    </source>
</evidence>
<dbReference type="EMBL" id="CAJVPA010000007">
    <property type="protein sequence ID" value="CAG8218868.1"/>
    <property type="molecule type" value="Genomic_DNA"/>
</dbReference>
<evidence type="ECO:0000313" key="11">
    <source>
        <dbReference type="EMBL" id="CAG8382038.1"/>
    </source>
</evidence>
<dbReference type="SMART" id="SM00220">
    <property type="entry name" value="S_TKc"/>
    <property type="match status" value="1"/>
</dbReference>
<accession>A0A9W4N153</accession>
<dbReference type="AlphaFoldDB" id="A0A9W4N153"/>
<evidence type="ECO:0000256" key="4">
    <source>
        <dbReference type="ARBA" id="ARBA00022679"/>
    </source>
</evidence>
<sequence length="254" mass="29022">MQDIFVSPLDDLYIVTDLVSTDLRRVIETKPLEDRYIQYFFYQIVRALKYVHSAGVVHRDLKPSNILINENCDLKLCDFGLARALDQSMTGYVTTRFYRAPETILSWKTYGVEADMWSAGCVIAEMINGKPLFPGRNQTDQFLVIHDILGSVPPDFLPAISSKKTLEHIESLPFREKRPLKDRLKDASFNALDMLESLLTWNPSQRISAVTALSYPYLSRYHDPADEPAASAPLNWALIDCDHSLGTWKWMMSV</sequence>
<dbReference type="EMBL" id="CAJVPG010000238">
    <property type="protein sequence ID" value="CAG8382038.1"/>
    <property type="molecule type" value="Genomic_DNA"/>
</dbReference>
<dbReference type="SUPFAM" id="SSF56112">
    <property type="entry name" value="Protein kinase-like (PK-like)"/>
    <property type="match status" value="1"/>
</dbReference>
<comment type="similarity">
    <text evidence="8">Belongs to the protein kinase superfamily. Ser/Thr protein kinase family. MAP kinase subfamily.</text>
</comment>
<dbReference type="InterPro" id="IPR050117">
    <property type="entry name" value="MAPK"/>
</dbReference>
<dbReference type="Proteomes" id="UP001152649">
    <property type="component" value="Unassembled WGS sequence"/>
</dbReference>
<evidence type="ECO:0000256" key="6">
    <source>
        <dbReference type="ARBA" id="ARBA00022777"/>
    </source>
</evidence>
<dbReference type="GO" id="GO:0005524">
    <property type="term" value="F:ATP binding"/>
    <property type="evidence" value="ECO:0007669"/>
    <property type="project" value="UniProtKB-KW"/>
</dbReference>
<evidence type="ECO:0000259" key="9">
    <source>
        <dbReference type="PROSITE" id="PS50011"/>
    </source>
</evidence>
<dbReference type="InterPro" id="IPR008271">
    <property type="entry name" value="Ser/Thr_kinase_AS"/>
</dbReference>
<keyword evidence="3" id="KW-0723">Serine/threonine-protein kinase</keyword>
<dbReference type="InterPro" id="IPR011009">
    <property type="entry name" value="Kinase-like_dom_sf"/>
</dbReference>
<comment type="cofactor">
    <cofactor evidence="1">
        <name>Mg(2+)</name>
        <dbReference type="ChEBI" id="CHEBI:18420"/>
    </cofactor>
</comment>
<evidence type="ECO:0000256" key="5">
    <source>
        <dbReference type="ARBA" id="ARBA00022741"/>
    </source>
</evidence>
<dbReference type="GO" id="GO:0004707">
    <property type="term" value="F:MAP kinase activity"/>
    <property type="evidence" value="ECO:0007669"/>
    <property type="project" value="UniProtKB-EC"/>
</dbReference>
<dbReference type="Gene3D" id="3.30.200.20">
    <property type="entry name" value="Phosphorylase Kinase, domain 1"/>
    <property type="match status" value="1"/>
</dbReference>
<evidence type="ECO:0000313" key="12">
    <source>
        <dbReference type="Proteomes" id="UP001152646"/>
    </source>
</evidence>
<dbReference type="EC" id="2.7.11.24" evidence="2"/>
<keyword evidence="5" id="KW-0547">Nucleotide-binding</keyword>
<dbReference type="OrthoDB" id="28397at2759"/>
<evidence type="ECO:0000256" key="2">
    <source>
        <dbReference type="ARBA" id="ARBA00012411"/>
    </source>
</evidence>
<keyword evidence="4" id="KW-0808">Transferase</keyword>
<reference evidence="10" key="1">
    <citation type="submission" date="2021-07" db="EMBL/GenBank/DDBJ databases">
        <authorList>
            <person name="Branca A.L. A."/>
        </authorList>
    </citation>
    <scope>NUCLEOTIDE SEQUENCE</scope>
</reference>
<evidence type="ECO:0000256" key="1">
    <source>
        <dbReference type="ARBA" id="ARBA00001946"/>
    </source>
</evidence>